<evidence type="ECO:0000256" key="1">
    <source>
        <dbReference type="SAM" id="SignalP"/>
    </source>
</evidence>
<proteinExistence type="predicted"/>
<dbReference type="OrthoDB" id="20998at2"/>
<evidence type="ECO:0000313" key="3">
    <source>
        <dbReference type="Proteomes" id="UP000000639"/>
    </source>
</evidence>
<dbReference type="AlphaFoldDB" id="A1SX26"/>
<dbReference type="STRING" id="357804.Ping_2300"/>
<feature type="signal peptide" evidence="1">
    <location>
        <begin position="1"/>
        <end position="21"/>
    </location>
</feature>
<organism evidence="2 3">
    <name type="scientific">Psychromonas ingrahamii (strain DSM 17664 / CCUG 51855 / 37)</name>
    <dbReference type="NCBI Taxonomy" id="357804"/>
    <lineage>
        <taxon>Bacteria</taxon>
        <taxon>Pseudomonadati</taxon>
        <taxon>Pseudomonadota</taxon>
        <taxon>Gammaproteobacteria</taxon>
        <taxon>Alteromonadales</taxon>
        <taxon>Psychromonadaceae</taxon>
        <taxon>Psychromonas</taxon>
    </lineage>
</organism>
<dbReference type="PROSITE" id="PS51257">
    <property type="entry name" value="PROKAR_LIPOPROTEIN"/>
    <property type="match status" value="1"/>
</dbReference>
<keyword evidence="3" id="KW-1185">Reference proteome</keyword>
<dbReference type="eggNOG" id="ENOG502ZBV3">
    <property type="taxonomic scope" value="Bacteria"/>
</dbReference>
<protein>
    <submittedName>
        <fullName evidence="2">Uncharacterized protein</fullName>
    </submittedName>
</protein>
<reference evidence="2 3" key="1">
    <citation type="submission" date="2007-01" db="EMBL/GenBank/DDBJ databases">
        <title>Complete sequence of Psychromonas ingrahamii 37.</title>
        <authorList>
            <consortium name="US DOE Joint Genome Institute"/>
            <person name="Copeland A."/>
            <person name="Lucas S."/>
            <person name="Lapidus A."/>
            <person name="Barry K."/>
            <person name="Detter J.C."/>
            <person name="Glavina del Rio T."/>
            <person name="Hammon N."/>
            <person name="Israni S."/>
            <person name="Dalin E."/>
            <person name="Tice H."/>
            <person name="Pitluck S."/>
            <person name="Thompson L.S."/>
            <person name="Brettin T."/>
            <person name="Bruce D."/>
            <person name="Han C."/>
            <person name="Tapia R."/>
            <person name="Schmutz J."/>
            <person name="Larimer F."/>
            <person name="Land M."/>
            <person name="Hauser L."/>
            <person name="Kyrpides N."/>
            <person name="Ivanova N."/>
            <person name="Staley J."/>
            <person name="Richardson P."/>
        </authorList>
    </citation>
    <scope>NUCLEOTIDE SEQUENCE [LARGE SCALE GENOMIC DNA]</scope>
    <source>
        <strain evidence="2 3">37</strain>
    </source>
</reference>
<dbReference type="Proteomes" id="UP000000639">
    <property type="component" value="Chromosome"/>
</dbReference>
<feature type="chain" id="PRO_5002637146" evidence="1">
    <location>
        <begin position="22"/>
        <end position="262"/>
    </location>
</feature>
<sequence>MLRVIFCFFLLLTSLSCISQAYRINLTCQQAEKLGQLIWKNEGQQKQENLTTWNKNEDFPSLGLGHFIWYPGVEKGPFKEQFPELLQFFKNSGVVLPAWLARSEQAPWKSREQFYREFDQPQLTELRLLLNKHSDLQVQFIIKRLETGIPLILLNSNKTEMKVIHYQLARLTALPEGIFALLDYINFKGEGVLSKEAYQGQGWGLKQVLLTMPLKYDDPLRAFALSADEVLTRRVKNAPSNELHWLKGWRVRVHGYQSIMVN</sequence>
<dbReference type="EMBL" id="CP000510">
    <property type="protein sequence ID" value="ABM04041.1"/>
    <property type="molecule type" value="Genomic_DNA"/>
</dbReference>
<evidence type="ECO:0000313" key="2">
    <source>
        <dbReference type="EMBL" id="ABM04041.1"/>
    </source>
</evidence>
<accession>A1SX26</accession>
<dbReference type="RefSeq" id="WP_011770601.1">
    <property type="nucleotide sequence ID" value="NC_008709.1"/>
</dbReference>
<keyword evidence="1" id="KW-0732">Signal</keyword>
<name>A1SX26_PSYIN</name>
<gene>
    <name evidence="2" type="ordered locus">Ping_2300</name>
</gene>
<dbReference type="KEGG" id="pin:Ping_2300"/>
<dbReference type="HOGENOM" id="CLU_074583_0_0_6"/>